<proteinExistence type="predicted"/>
<gene>
    <name evidence="2" type="ORF">ABID21_000138</name>
</gene>
<sequence>MAGICAAASAIAGTGLLNSVAHTGNSLAAHRQYPGYAGDTLYRDQPQAVSHARVITAPGSSPVTFTKEILKRSISGGRRRKPQSPRSPANIADLSSISVRVTPTLGR</sequence>
<dbReference type="RefSeq" id="WP_247242096.1">
    <property type="nucleotide sequence ID" value="NZ_JALJRA010000001.1"/>
</dbReference>
<feature type="region of interest" description="Disordered" evidence="1">
    <location>
        <begin position="72"/>
        <end position="93"/>
    </location>
</feature>
<dbReference type="EMBL" id="JBEPLJ010000001">
    <property type="protein sequence ID" value="MET3584046.1"/>
    <property type="molecule type" value="Genomic_DNA"/>
</dbReference>
<accession>A0ABV2H0I1</accession>
<evidence type="ECO:0000313" key="2">
    <source>
        <dbReference type="EMBL" id="MET3584046.1"/>
    </source>
</evidence>
<dbReference type="Proteomes" id="UP001549031">
    <property type="component" value="Unassembled WGS sequence"/>
</dbReference>
<reference evidence="2 3" key="1">
    <citation type="submission" date="2024-06" db="EMBL/GenBank/DDBJ databases">
        <title>Genomic Encyclopedia of Type Strains, Phase IV (KMG-IV): sequencing the most valuable type-strain genomes for metagenomic binning, comparative biology and taxonomic classification.</title>
        <authorList>
            <person name="Goeker M."/>
        </authorList>
    </citation>
    <scope>NUCLEOTIDE SEQUENCE [LARGE SCALE GENOMIC DNA]</scope>
    <source>
        <strain evidence="2 3">DSM 105042</strain>
    </source>
</reference>
<keyword evidence="3" id="KW-1185">Reference proteome</keyword>
<evidence type="ECO:0000256" key="1">
    <source>
        <dbReference type="SAM" id="MobiDB-lite"/>
    </source>
</evidence>
<dbReference type="InterPro" id="IPR029062">
    <property type="entry name" value="Class_I_gatase-like"/>
</dbReference>
<dbReference type="Gene3D" id="3.40.50.880">
    <property type="match status" value="1"/>
</dbReference>
<evidence type="ECO:0000313" key="3">
    <source>
        <dbReference type="Proteomes" id="UP001549031"/>
    </source>
</evidence>
<organism evidence="2 3">
    <name type="scientific">Pseudorhizobium tarimense</name>
    <dbReference type="NCBI Taxonomy" id="1079109"/>
    <lineage>
        <taxon>Bacteria</taxon>
        <taxon>Pseudomonadati</taxon>
        <taxon>Pseudomonadota</taxon>
        <taxon>Alphaproteobacteria</taxon>
        <taxon>Hyphomicrobiales</taxon>
        <taxon>Rhizobiaceae</taxon>
        <taxon>Rhizobium/Agrobacterium group</taxon>
        <taxon>Pseudorhizobium</taxon>
    </lineage>
</organism>
<comment type="caution">
    <text evidence="2">The sequence shown here is derived from an EMBL/GenBank/DDBJ whole genome shotgun (WGS) entry which is preliminary data.</text>
</comment>
<protein>
    <submittedName>
        <fullName evidence="2">Uncharacterized protein</fullName>
    </submittedName>
</protein>
<name>A0ABV2H0I1_9HYPH</name>
<dbReference type="SUPFAM" id="SSF52317">
    <property type="entry name" value="Class I glutamine amidotransferase-like"/>
    <property type="match status" value="1"/>
</dbReference>